<feature type="DNA-binding region" description="H-T-H motif" evidence="4">
    <location>
        <begin position="39"/>
        <end position="58"/>
    </location>
</feature>
<evidence type="ECO:0000313" key="7">
    <source>
        <dbReference type="Proteomes" id="UP001595961"/>
    </source>
</evidence>
<dbReference type="PANTHER" id="PTHR30055:SF234">
    <property type="entry name" value="HTH-TYPE TRANSCRIPTIONAL REGULATOR BETI"/>
    <property type="match status" value="1"/>
</dbReference>
<protein>
    <submittedName>
        <fullName evidence="6">TetR/AcrR family transcriptional regulator</fullName>
    </submittedName>
</protein>
<keyword evidence="2 4" id="KW-0238">DNA-binding</keyword>
<dbReference type="Gene3D" id="1.10.357.10">
    <property type="entry name" value="Tetracycline Repressor, domain 2"/>
    <property type="match status" value="1"/>
</dbReference>
<evidence type="ECO:0000256" key="2">
    <source>
        <dbReference type="ARBA" id="ARBA00023125"/>
    </source>
</evidence>
<dbReference type="PRINTS" id="PR00455">
    <property type="entry name" value="HTHTETR"/>
</dbReference>
<name>A0ABV9C276_9GAMM</name>
<keyword evidence="7" id="KW-1185">Reference proteome</keyword>
<evidence type="ECO:0000256" key="4">
    <source>
        <dbReference type="PROSITE-ProRule" id="PRU00335"/>
    </source>
</evidence>
<keyword evidence="3" id="KW-0804">Transcription</keyword>
<feature type="domain" description="HTH tetR-type" evidence="5">
    <location>
        <begin position="16"/>
        <end position="76"/>
    </location>
</feature>
<dbReference type="PANTHER" id="PTHR30055">
    <property type="entry name" value="HTH-TYPE TRANSCRIPTIONAL REGULATOR RUTR"/>
    <property type="match status" value="1"/>
</dbReference>
<proteinExistence type="predicted"/>
<sequence>MSKVLSTREPKQQRSRETLERLLRATIKVLDEEGLDGAVVPKIAAMAEVAPASIYRRFVDKDALLKAAFMHMLRISNKANRSRLKKALLRDTLEATAERLMALLHDQYRRFPTLFRALSRFMDGEADSEFGREARSHVAENVNLVVDVLMAFSSEIKHGSPRRSLQFAVLSAVSSMEVHTLEPASLWHAVLPLSHKELKAELARGFVAYLRSP</sequence>
<dbReference type="Proteomes" id="UP001595961">
    <property type="component" value="Unassembled WGS sequence"/>
</dbReference>
<evidence type="ECO:0000313" key="6">
    <source>
        <dbReference type="EMBL" id="MFC4526579.1"/>
    </source>
</evidence>
<accession>A0ABV9C276</accession>
<evidence type="ECO:0000256" key="3">
    <source>
        <dbReference type="ARBA" id="ARBA00023163"/>
    </source>
</evidence>
<dbReference type="SUPFAM" id="SSF46689">
    <property type="entry name" value="Homeodomain-like"/>
    <property type="match status" value="1"/>
</dbReference>
<dbReference type="RefSeq" id="WP_266151331.1">
    <property type="nucleotide sequence ID" value="NZ_CP064028.1"/>
</dbReference>
<comment type="caution">
    <text evidence="6">The sequence shown here is derived from an EMBL/GenBank/DDBJ whole genome shotgun (WGS) entry which is preliminary data.</text>
</comment>
<reference evidence="7" key="1">
    <citation type="journal article" date="2019" name="Int. J. Syst. Evol. Microbiol.">
        <title>The Global Catalogue of Microorganisms (GCM) 10K type strain sequencing project: providing services to taxonomists for standard genome sequencing and annotation.</title>
        <authorList>
            <consortium name="The Broad Institute Genomics Platform"/>
            <consortium name="The Broad Institute Genome Sequencing Center for Infectious Disease"/>
            <person name="Wu L."/>
            <person name="Ma J."/>
        </authorList>
    </citation>
    <scope>NUCLEOTIDE SEQUENCE [LARGE SCALE GENOMIC DNA]</scope>
    <source>
        <strain evidence="7">CCM 4481</strain>
    </source>
</reference>
<organism evidence="6 7">
    <name type="scientific">Dyella halodurans</name>
    <dbReference type="NCBI Taxonomy" id="1920171"/>
    <lineage>
        <taxon>Bacteria</taxon>
        <taxon>Pseudomonadati</taxon>
        <taxon>Pseudomonadota</taxon>
        <taxon>Gammaproteobacteria</taxon>
        <taxon>Lysobacterales</taxon>
        <taxon>Rhodanobacteraceae</taxon>
        <taxon>Dyella</taxon>
    </lineage>
</organism>
<evidence type="ECO:0000256" key="1">
    <source>
        <dbReference type="ARBA" id="ARBA00023015"/>
    </source>
</evidence>
<dbReference type="InterPro" id="IPR050109">
    <property type="entry name" value="HTH-type_TetR-like_transc_reg"/>
</dbReference>
<dbReference type="EMBL" id="JBHSGA010000013">
    <property type="protein sequence ID" value="MFC4526579.1"/>
    <property type="molecule type" value="Genomic_DNA"/>
</dbReference>
<dbReference type="InterPro" id="IPR001647">
    <property type="entry name" value="HTH_TetR"/>
</dbReference>
<keyword evidence="1" id="KW-0805">Transcription regulation</keyword>
<gene>
    <name evidence="6" type="ORF">ACFO5W_07995</name>
</gene>
<dbReference type="PROSITE" id="PS50977">
    <property type="entry name" value="HTH_TETR_2"/>
    <property type="match status" value="1"/>
</dbReference>
<dbReference type="InterPro" id="IPR009057">
    <property type="entry name" value="Homeodomain-like_sf"/>
</dbReference>
<dbReference type="Pfam" id="PF00440">
    <property type="entry name" value="TetR_N"/>
    <property type="match status" value="1"/>
</dbReference>
<evidence type="ECO:0000259" key="5">
    <source>
        <dbReference type="PROSITE" id="PS50977"/>
    </source>
</evidence>